<sequence>MKMFVATLFLTIPMISKGQFVPGFLVESGTDLQEYPKNLSALFPDNTSPEEQQDYYANAIASLFGSGTITAALPDHNPVEVLLQGPIQREGLANPEYPGQEVYPNGTAMPIEEFTQEGMHAPGYPPVNDCSIVAFSVARAHYKHRKAGTRGIQVLFDKVSICALLTFNH</sequence>
<accession>A0AAN8WI08</accession>
<keyword evidence="3" id="KW-1185">Reference proteome</keyword>
<gene>
    <name evidence="2" type="ORF">SK128_015799</name>
</gene>
<feature type="chain" id="PRO_5043013045" evidence="1">
    <location>
        <begin position="19"/>
        <end position="169"/>
    </location>
</feature>
<protein>
    <submittedName>
        <fullName evidence="2">Uncharacterized protein</fullName>
    </submittedName>
</protein>
<evidence type="ECO:0000256" key="1">
    <source>
        <dbReference type="SAM" id="SignalP"/>
    </source>
</evidence>
<evidence type="ECO:0000313" key="2">
    <source>
        <dbReference type="EMBL" id="KAK7066582.1"/>
    </source>
</evidence>
<organism evidence="2 3">
    <name type="scientific">Halocaridina rubra</name>
    <name type="common">Hawaiian red shrimp</name>
    <dbReference type="NCBI Taxonomy" id="373956"/>
    <lineage>
        <taxon>Eukaryota</taxon>
        <taxon>Metazoa</taxon>
        <taxon>Ecdysozoa</taxon>
        <taxon>Arthropoda</taxon>
        <taxon>Crustacea</taxon>
        <taxon>Multicrustacea</taxon>
        <taxon>Malacostraca</taxon>
        <taxon>Eumalacostraca</taxon>
        <taxon>Eucarida</taxon>
        <taxon>Decapoda</taxon>
        <taxon>Pleocyemata</taxon>
        <taxon>Caridea</taxon>
        <taxon>Atyoidea</taxon>
        <taxon>Atyidae</taxon>
        <taxon>Halocaridina</taxon>
    </lineage>
</organism>
<reference evidence="2 3" key="1">
    <citation type="submission" date="2023-11" db="EMBL/GenBank/DDBJ databases">
        <title>Halocaridina rubra genome assembly.</title>
        <authorList>
            <person name="Smith C."/>
        </authorList>
    </citation>
    <scope>NUCLEOTIDE SEQUENCE [LARGE SCALE GENOMIC DNA]</scope>
    <source>
        <strain evidence="2">EP-1</strain>
        <tissue evidence="2">Whole</tissue>
    </source>
</reference>
<feature type="signal peptide" evidence="1">
    <location>
        <begin position="1"/>
        <end position="18"/>
    </location>
</feature>
<proteinExistence type="predicted"/>
<dbReference type="AlphaFoldDB" id="A0AAN8WI08"/>
<dbReference type="EMBL" id="JAXCGZ010019120">
    <property type="protein sequence ID" value="KAK7066582.1"/>
    <property type="molecule type" value="Genomic_DNA"/>
</dbReference>
<comment type="caution">
    <text evidence="2">The sequence shown here is derived from an EMBL/GenBank/DDBJ whole genome shotgun (WGS) entry which is preliminary data.</text>
</comment>
<dbReference type="Proteomes" id="UP001381693">
    <property type="component" value="Unassembled WGS sequence"/>
</dbReference>
<name>A0AAN8WI08_HALRR</name>
<evidence type="ECO:0000313" key="3">
    <source>
        <dbReference type="Proteomes" id="UP001381693"/>
    </source>
</evidence>
<keyword evidence="1" id="KW-0732">Signal</keyword>